<gene>
    <name evidence="10" type="ORF">AAY24_15595</name>
</gene>
<proteinExistence type="predicted"/>
<dbReference type="Gene3D" id="3.40.50.2300">
    <property type="match status" value="1"/>
</dbReference>
<evidence type="ECO:0000256" key="6">
    <source>
        <dbReference type="ARBA" id="ARBA00023163"/>
    </source>
</evidence>
<dbReference type="InterPro" id="IPR002078">
    <property type="entry name" value="Sigma_54_int"/>
</dbReference>
<dbReference type="Gene3D" id="1.10.10.60">
    <property type="entry name" value="Homeodomain-like"/>
    <property type="match status" value="1"/>
</dbReference>
<keyword evidence="7" id="KW-0597">Phosphoprotein</keyword>
<dbReference type="Gene3D" id="3.40.50.300">
    <property type="entry name" value="P-loop containing nucleotide triphosphate hydrolases"/>
    <property type="match status" value="1"/>
</dbReference>
<feature type="modified residue" description="4-aspartylphosphate" evidence="7">
    <location>
        <position position="64"/>
    </location>
</feature>
<dbReference type="RefSeq" id="WP_046860466.1">
    <property type="nucleotide sequence ID" value="NZ_CP011412.1"/>
</dbReference>
<dbReference type="AlphaFoldDB" id="A0A0F7JYX6"/>
<dbReference type="Pfam" id="PF02954">
    <property type="entry name" value="HTH_8"/>
    <property type="match status" value="1"/>
</dbReference>
<evidence type="ECO:0000313" key="11">
    <source>
        <dbReference type="Proteomes" id="UP000034410"/>
    </source>
</evidence>
<dbReference type="EMBL" id="CP011412">
    <property type="protein sequence ID" value="AKH21541.1"/>
    <property type="molecule type" value="Genomic_DNA"/>
</dbReference>
<dbReference type="PROSITE" id="PS50045">
    <property type="entry name" value="SIGMA54_INTERACT_4"/>
    <property type="match status" value="1"/>
</dbReference>
<dbReference type="InterPro" id="IPR001789">
    <property type="entry name" value="Sig_transdc_resp-reg_receiver"/>
</dbReference>
<dbReference type="PROSITE" id="PS50110">
    <property type="entry name" value="RESPONSE_REGULATORY"/>
    <property type="match status" value="1"/>
</dbReference>
<dbReference type="InterPro" id="IPR027417">
    <property type="entry name" value="P-loop_NTPase"/>
</dbReference>
<dbReference type="SUPFAM" id="SSF52172">
    <property type="entry name" value="CheY-like"/>
    <property type="match status" value="1"/>
</dbReference>
<evidence type="ECO:0000259" key="9">
    <source>
        <dbReference type="PROSITE" id="PS50110"/>
    </source>
</evidence>
<accession>A0A0F7JYX6</accession>
<keyword evidence="1" id="KW-0547">Nucleotide-binding</keyword>
<dbReference type="InterPro" id="IPR025662">
    <property type="entry name" value="Sigma_54_int_dom_ATP-bd_1"/>
</dbReference>
<keyword evidence="3" id="KW-0805">Transcription regulation</keyword>
<sequence>MKKSKEQTPGSPSRRVLLVDDDPSLLRLLSLRLTAIGLSVECADSGEQAVGLVPQFKPQLVVTDLRMGEMDGLALFRYLQQHYPLLPVIILTAHGTIAEAVEATRQGVYGFLTKPFDSKELIAQVEQALELGGWPQRESEQAEQEDWRAEIITRSQSMEQLLQEAQRVAQGDASLFIHGQSGTGKELIARAVHRISPRSAAPFVAVNCSAIPADLLESELFGHVRGAFSGAVSARDGLFRTADGGTLFLDEIGDMPPLFQVKLLRALQEQRIRPVGANQDIPVDVRIISASHHDLEQLVERGEFRQDLYYRLNVVTLSLPALSERREDIALLANHFLARLTPRYGNRVKGFSAEALSALVQYDWPGNVRQLQNVVERLTALSTTPIIPVQQVEKALKEKSALLPGFQEAREQFEREYLVELLQRVNGNVSQAARLAKRNRTEFYKLLKRHHLDPARFKQDPGGD</sequence>
<dbReference type="SUPFAM" id="SSF52540">
    <property type="entry name" value="P-loop containing nucleoside triphosphate hydrolases"/>
    <property type="match status" value="1"/>
</dbReference>
<evidence type="ECO:0000256" key="2">
    <source>
        <dbReference type="ARBA" id="ARBA00022840"/>
    </source>
</evidence>
<dbReference type="SMART" id="SM00448">
    <property type="entry name" value="REC"/>
    <property type="match status" value="1"/>
</dbReference>
<dbReference type="GO" id="GO:0000160">
    <property type="term" value="P:phosphorelay signal transduction system"/>
    <property type="evidence" value="ECO:0007669"/>
    <property type="project" value="InterPro"/>
</dbReference>
<dbReference type="GO" id="GO:0006355">
    <property type="term" value="P:regulation of DNA-templated transcription"/>
    <property type="evidence" value="ECO:0007669"/>
    <property type="project" value="InterPro"/>
</dbReference>
<dbReference type="GO" id="GO:0043565">
    <property type="term" value="F:sequence-specific DNA binding"/>
    <property type="evidence" value="ECO:0007669"/>
    <property type="project" value="InterPro"/>
</dbReference>
<dbReference type="InterPro" id="IPR025944">
    <property type="entry name" value="Sigma_54_int_dom_CS"/>
</dbReference>
<keyword evidence="11" id="KW-1185">Reference proteome</keyword>
<reference evidence="10 11" key="1">
    <citation type="journal article" date="2015" name="Genome Announc.">
        <title>Complete Genome Sequence of Sedimenticola thiotaurini Strain SIP-G1, a Polyphosphate- and Polyhydroxyalkanoate-Accumulating Sulfur-Oxidizing Gammaproteobacterium Isolated from Salt Marsh Sediments.</title>
        <authorList>
            <person name="Flood B.E."/>
            <person name="Jones D.S."/>
            <person name="Bailey J.V."/>
        </authorList>
    </citation>
    <scope>NUCLEOTIDE SEQUENCE [LARGE SCALE GENOMIC DNA]</scope>
    <source>
        <strain evidence="10 11">SIP-G1</strain>
    </source>
</reference>
<evidence type="ECO:0000259" key="8">
    <source>
        <dbReference type="PROSITE" id="PS50045"/>
    </source>
</evidence>
<keyword evidence="4" id="KW-0238">DNA-binding</keyword>
<dbReference type="InterPro" id="IPR002197">
    <property type="entry name" value="HTH_Fis"/>
</dbReference>
<dbReference type="PROSITE" id="PS00675">
    <property type="entry name" value="SIGMA54_INTERACT_1"/>
    <property type="match status" value="1"/>
</dbReference>
<evidence type="ECO:0000256" key="1">
    <source>
        <dbReference type="ARBA" id="ARBA00022741"/>
    </source>
</evidence>
<organism evidence="10 11">
    <name type="scientific">Sedimenticola thiotaurini</name>
    <dbReference type="NCBI Taxonomy" id="1543721"/>
    <lineage>
        <taxon>Bacteria</taxon>
        <taxon>Pseudomonadati</taxon>
        <taxon>Pseudomonadota</taxon>
        <taxon>Gammaproteobacteria</taxon>
        <taxon>Chromatiales</taxon>
        <taxon>Sedimenticolaceae</taxon>
        <taxon>Sedimenticola</taxon>
    </lineage>
</organism>
<dbReference type="SUPFAM" id="SSF46689">
    <property type="entry name" value="Homeodomain-like"/>
    <property type="match status" value="1"/>
</dbReference>
<dbReference type="KEGG" id="seds:AAY24_15595"/>
<dbReference type="PANTHER" id="PTHR32071:SF116">
    <property type="entry name" value="TRANSCRIPTIONAL REGULATORY PROTEIN GLRR"/>
    <property type="match status" value="1"/>
</dbReference>
<dbReference type="Gene3D" id="1.10.8.60">
    <property type="match status" value="1"/>
</dbReference>
<dbReference type="Proteomes" id="UP000034410">
    <property type="component" value="Chromosome"/>
</dbReference>
<dbReference type="InterPro" id="IPR011006">
    <property type="entry name" value="CheY-like_superfamily"/>
</dbReference>
<dbReference type="CDD" id="cd00009">
    <property type="entry name" value="AAA"/>
    <property type="match status" value="1"/>
</dbReference>
<keyword evidence="6" id="KW-0804">Transcription</keyword>
<dbReference type="InterPro" id="IPR025943">
    <property type="entry name" value="Sigma_54_int_dom_ATP-bd_2"/>
</dbReference>
<evidence type="ECO:0000256" key="5">
    <source>
        <dbReference type="ARBA" id="ARBA00023159"/>
    </source>
</evidence>
<feature type="domain" description="Response regulatory" evidence="9">
    <location>
        <begin position="15"/>
        <end position="129"/>
    </location>
</feature>
<evidence type="ECO:0000256" key="4">
    <source>
        <dbReference type="ARBA" id="ARBA00023125"/>
    </source>
</evidence>
<dbReference type="Pfam" id="PF00158">
    <property type="entry name" value="Sigma54_activat"/>
    <property type="match status" value="1"/>
</dbReference>
<dbReference type="InterPro" id="IPR058031">
    <property type="entry name" value="AAA_lid_NorR"/>
</dbReference>
<evidence type="ECO:0000256" key="3">
    <source>
        <dbReference type="ARBA" id="ARBA00023015"/>
    </source>
</evidence>
<keyword evidence="5" id="KW-0010">Activator</keyword>
<dbReference type="InterPro" id="IPR003593">
    <property type="entry name" value="AAA+_ATPase"/>
</dbReference>
<dbReference type="SMART" id="SM00382">
    <property type="entry name" value="AAA"/>
    <property type="match status" value="1"/>
</dbReference>
<dbReference type="GO" id="GO:0005524">
    <property type="term" value="F:ATP binding"/>
    <property type="evidence" value="ECO:0007669"/>
    <property type="project" value="UniProtKB-KW"/>
</dbReference>
<dbReference type="InterPro" id="IPR009057">
    <property type="entry name" value="Homeodomain-like_sf"/>
</dbReference>
<name>A0A0F7JYX6_9GAMM</name>
<dbReference type="PROSITE" id="PS00676">
    <property type="entry name" value="SIGMA54_INTERACT_2"/>
    <property type="match status" value="1"/>
</dbReference>
<feature type="domain" description="Sigma-54 factor interaction" evidence="8">
    <location>
        <begin position="151"/>
        <end position="380"/>
    </location>
</feature>
<dbReference type="PANTHER" id="PTHR32071">
    <property type="entry name" value="TRANSCRIPTIONAL REGULATORY PROTEIN"/>
    <property type="match status" value="1"/>
</dbReference>
<protein>
    <submittedName>
        <fullName evidence="10">Response regulator GlrR</fullName>
    </submittedName>
</protein>
<dbReference type="OrthoDB" id="9804019at2"/>
<dbReference type="PROSITE" id="PS00688">
    <property type="entry name" value="SIGMA54_INTERACT_3"/>
    <property type="match status" value="1"/>
</dbReference>
<keyword evidence="2" id="KW-0067">ATP-binding</keyword>
<dbReference type="Pfam" id="PF00072">
    <property type="entry name" value="Response_reg"/>
    <property type="match status" value="1"/>
</dbReference>
<dbReference type="FunFam" id="3.40.50.300:FF:000006">
    <property type="entry name" value="DNA-binding transcriptional regulator NtrC"/>
    <property type="match status" value="1"/>
</dbReference>
<dbReference type="Pfam" id="PF25601">
    <property type="entry name" value="AAA_lid_14"/>
    <property type="match status" value="1"/>
</dbReference>
<evidence type="ECO:0000256" key="7">
    <source>
        <dbReference type="PROSITE-ProRule" id="PRU00169"/>
    </source>
</evidence>
<dbReference type="FunFam" id="1.10.8.60:FF:000014">
    <property type="entry name" value="DNA-binding transcriptional regulator NtrC"/>
    <property type="match status" value="1"/>
</dbReference>
<evidence type="ECO:0000313" key="10">
    <source>
        <dbReference type="EMBL" id="AKH21541.1"/>
    </source>
</evidence>
<dbReference type="PATRIC" id="fig|1543721.4.peg.3212"/>